<dbReference type="EMBL" id="KZ502235">
    <property type="protein sequence ID" value="PKU81594.1"/>
    <property type="molecule type" value="Genomic_DNA"/>
</dbReference>
<protein>
    <submittedName>
        <fullName evidence="3">Putative mitochondrial protein</fullName>
    </submittedName>
</protein>
<reference evidence="3 4" key="1">
    <citation type="journal article" date="2016" name="Sci. Rep.">
        <title>The Dendrobium catenatum Lindl. genome sequence provides insights into polysaccharide synthase, floral development and adaptive evolution.</title>
        <authorList>
            <person name="Zhang G.Q."/>
            <person name="Xu Q."/>
            <person name="Bian C."/>
            <person name="Tsai W.C."/>
            <person name="Yeh C.M."/>
            <person name="Liu K.W."/>
            <person name="Yoshida K."/>
            <person name="Zhang L.S."/>
            <person name="Chang S.B."/>
            <person name="Chen F."/>
            <person name="Shi Y."/>
            <person name="Su Y.Y."/>
            <person name="Zhang Y.Q."/>
            <person name="Chen L.J."/>
            <person name="Yin Y."/>
            <person name="Lin M."/>
            <person name="Huang H."/>
            <person name="Deng H."/>
            <person name="Wang Z.W."/>
            <person name="Zhu S.L."/>
            <person name="Zhao X."/>
            <person name="Deng C."/>
            <person name="Niu S.C."/>
            <person name="Huang J."/>
            <person name="Wang M."/>
            <person name="Liu G.H."/>
            <person name="Yang H.J."/>
            <person name="Xiao X.J."/>
            <person name="Hsiao Y.Y."/>
            <person name="Wu W.L."/>
            <person name="Chen Y.Y."/>
            <person name="Mitsuda N."/>
            <person name="Ohme-Takagi M."/>
            <person name="Luo Y.B."/>
            <person name="Van de Peer Y."/>
            <person name="Liu Z.J."/>
        </authorList>
    </citation>
    <scope>NUCLEOTIDE SEQUENCE [LARGE SCALE GENOMIC DNA]</scope>
    <source>
        <tissue evidence="3">The whole plant</tissue>
    </source>
</reference>
<dbReference type="CDD" id="cd09274">
    <property type="entry name" value="RNase_HI_RT_Ty3"/>
    <property type="match status" value="1"/>
</dbReference>
<dbReference type="FunFam" id="3.30.70.270:FF:000063">
    <property type="entry name" value="Zinc knuckle domaincontaining protein"/>
    <property type="match status" value="1"/>
</dbReference>
<dbReference type="PROSITE" id="PS50878">
    <property type="entry name" value="RT_POL"/>
    <property type="match status" value="1"/>
</dbReference>
<evidence type="ECO:0000313" key="4">
    <source>
        <dbReference type="Proteomes" id="UP000233837"/>
    </source>
</evidence>
<dbReference type="Pfam" id="PF17919">
    <property type="entry name" value="RT_RNaseH_2"/>
    <property type="match status" value="1"/>
</dbReference>
<keyword evidence="4" id="KW-1185">Reference proteome</keyword>
<dbReference type="PANTHER" id="PTHR37984:SF5">
    <property type="entry name" value="PROTEIN NYNRIN-LIKE"/>
    <property type="match status" value="1"/>
</dbReference>
<proteinExistence type="predicted"/>
<evidence type="ECO:0000313" key="3">
    <source>
        <dbReference type="EMBL" id="PKU81594.1"/>
    </source>
</evidence>
<dbReference type="InterPro" id="IPR050951">
    <property type="entry name" value="Retrovirus_Pol_polyprotein"/>
</dbReference>
<dbReference type="InterPro" id="IPR000477">
    <property type="entry name" value="RT_dom"/>
</dbReference>
<dbReference type="Pfam" id="PF00078">
    <property type="entry name" value="RVT_1"/>
    <property type="match status" value="1"/>
</dbReference>
<name>A0A2I0X102_9ASPA</name>
<dbReference type="SUPFAM" id="SSF56672">
    <property type="entry name" value="DNA/RNA polymerases"/>
    <property type="match status" value="1"/>
</dbReference>
<evidence type="ECO:0000259" key="2">
    <source>
        <dbReference type="PROSITE" id="PS50878"/>
    </source>
</evidence>
<dbReference type="Gene3D" id="3.30.70.270">
    <property type="match status" value="2"/>
</dbReference>
<organism evidence="3 4">
    <name type="scientific">Dendrobium catenatum</name>
    <dbReference type="NCBI Taxonomy" id="906689"/>
    <lineage>
        <taxon>Eukaryota</taxon>
        <taxon>Viridiplantae</taxon>
        <taxon>Streptophyta</taxon>
        <taxon>Embryophyta</taxon>
        <taxon>Tracheophyta</taxon>
        <taxon>Spermatophyta</taxon>
        <taxon>Magnoliopsida</taxon>
        <taxon>Liliopsida</taxon>
        <taxon>Asparagales</taxon>
        <taxon>Orchidaceae</taxon>
        <taxon>Epidendroideae</taxon>
        <taxon>Malaxideae</taxon>
        <taxon>Dendrobiinae</taxon>
        <taxon>Dendrobium</taxon>
    </lineage>
</organism>
<reference evidence="3 4" key="2">
    <citation type="journal article" date="2017" name="Nature">
        <title>The Apostasia genome and the evolution of orchids.</title>
        <authorList>
            <person name="Zhang G.Q."/>
            <person name="Liu K.W."/>
            <person name="Li Z."/>
            <person name="Lohaus R."/>
            <person name="Hsiao Y.Y."/>
            <person name="Niu S.C."/>
            <person name="Wang J.Y."/>
            <person name="Lin Y.C."/>
            <person name="Xu Q."/>
            <person name="Chen L.J."/>
            <person name="Yoshida K."/>
            <person name="Fujiwara S."/>
            <person name="Wang Z.W."/>
            <person name="Zhang Y.Q."/>
            <person name="Mitsuda N."/>
            <person name="Wang M."/>
            <person name="Liu G.H."/>
            <person name="Pecoraro L."/>
            <person name="Huang H.X."/>
            <person name="Xiao X.J."/>
            <person name="Lin M."/>
            <person name="Wu X.Y."/>
            <person name="Wu W.L."/>
            <person name="Chen Y.Y."/>
            <person name="Chang S.B."/>
            <person name="Sakamoto S."/>
            <person name="Ohme-Takagi M."/>
            <person name="Yagi M."/>
            <person name="Zeng S.J."/>
            <person name="Shen C.Y."/>
            <person name="Yeh C.M."/>
            <person name="Luo Y.B."/>
            <person name="Tsai W.C."/>
            <person name="Van de Peer Y."/>
            <person name="Liu Z.J."/>
        </authorList>
    </citation>
    <scope>NUCLEOTIDE SEQUENCE [LARGE SCALE GENOMIC DNA]</scope>
    <source>
        <tissue evidence="3">The whole plant</tissue>
    </source>
</reference>
<dbReference type="PANTHER" id="PTHR37984">
    <property type="entry name" value="PROTEIN CBG26694"/>
    <property type="match status" value="1"/>
</dbReference>
<feature type="domain" description="Reverse transcriptase" evidence="2">
    <location>
        <begin position="1"/>
        <end position="128"/>
    </location>
</feature>
<dbReference type="Gene3D" id="3.10.10.10">
    <property type="entry name" value="HIV Type 1 Reverse Transcriptase, subunit A, domain 1"/>
    <property type="match status" value="1"/>
</dbReference>
<accession>A0A2I0X102</accession>
<dbReference type="InterPro" id="IPR043502">
    <property type="entry name" value="DNA/RNA_pol_sf"/>
</dbReference>
<evidence type="ECO:0000256" key="1">
    <source>
        <dbReference type="ARBA" id="ARBA00023268"/>
    </source>
</evidence>
<dbReference type="InterPro" id="IPR041577">
    <property type="entry name" value="RT_RNaseH_2"/>
</dbReference>
<dbReference type="CDD" id="cd01647">
    <property type="entry name" value="RT_LTR"/>
    <property type="match status" value="1"/>
</dbReference>
<dbReference type="GO" id="GO:0003824">
    <property type="term" value="F:catalytic activity"/>
    <property type="evidence" value="ECO:0007669"/>
    <property type="project" value="UniProtKB-KW"/>
</dbReference>
<dbReference type="AlphaFoldDB" id="A0A2I0X102"/>
<dbReference type="Gene3D" id="3.10.20.370">
    <property type="match status" value="1"/>
</dbReference>
<keyword evidence="1" id="KW-0511">Multifunctional enzyme</keyword>
<sequence length="332" mass="38159">MIDIASSHGLFSFMDGSSGYNQIKMAPEDEQYTAFRTPIGIYCYKVMPFGLKNAGATYQRAMTRIFDELIHDKVECYIDDLVVKSKEREDHLFDLRVVFERLRRYDLKMNPLKCAFGVTSGKFLGFVVRHRGIEIDPTKIKAILEMKPPRSLTQLRSFQGRLAYLRRFISNLSGRCQPFAALSKKDSEFYWDDSCQKAFDSIKRYLLSPPVLAAPIPGKPLILYTATLDESLGALLAQTNNEGKENALYYLSRRLIPTEMNYPSIEKHCLCLIFAVQKLRHYMLSHKVNLISKVNPLQYLMTRLTLSGHLARWAMILLQFDITFTPQRAVKG</sequence>
<gene>
    <name evidence="3" type="ORF">MA16_Dca007701</name>
</gene>
<dbReference type="InterPro" id="IPR043128">
    <property type="entry name" value="Rev_trsase/Diguanyl_cyclase"/>
</dbReference>
<dbReference type="Proteomes" id="UP000233837">
    <property type="component" value="Unassembled WGS sequence"/>
</dbReference>